<dbReference type="Proteomes" id="UP000192656">
    <property type="component" value="Unassembled WGS sequence"/>
</dbReference>
<dbReference type="STRING" id="937218.SAMN06297251_11714"/>
<sequence>MAETTPSTRRYRNAAAIVDRLYSRVGLDRRTPRADVTGDLVQGDFTYGDGLVVIDEATPAVFDRIKMPVETETSRAKKPNFVCKTAEDLHRAASAAGATIVVDFDDAHEGSPSVLVSKPSVESSARESDQIFDAKS</sequence>
<dbReference type="RefSeq" id="WP_084411571.1">
    <property type="nucleotide sequence ID" value="NZ_FWXR01000017.1"/>
</dbReference>
<evidence type="ECO:0000313" key="2">
    <source>
        <dbReference type="EMBL" id="SMC99791.1"/>
    </source>
</evidence>
<dbReference type="AlphaFoldDB" id="A0A1W2DQS2"/>
<evidence type="ECO:0000256" key="1">
    <source>
        <dbReference type="SAM" id="MobiDB-lite"/>
    </source>
</evidence>
<dbReference type="EMBL" id="FWXR01000017">
    <property type="protein sequence ID" value="SMC99791.1"/>
    <property type="molecule type" value="Genomic_DNA"/>
</dbReference>
<proteinExistence type="predicted"/>
<feature type="region of interest" description="Disordered" evidence="1">
    <location>
        <begin position="110"/>
        <end position="136"/>
    </location>
</feature>
<keyword evidence="3" id="KW-1185">Reference proteome</keyword>
<accession>A0A1W2DQS2</accession>
<reference evidence="2 3" key="1">
    <citation type="submission" date="2017-04" db="EMBL/GenBank/DDBJ databases">
        <authorList>
            <person name="Afonso C.L."/>
            <person name="Miller P.J."/>
            <person name="Scott M.A."/>
            <person name="Spackman E."/>
            <person name="Goraichik I."/>
            <person name="Dimitrov K.M."/>
            <person name="Suarez D.L."/>
            <person name="Swayne D.E."/>
        </authorList>
    </citation>
    <scope>NUCLEOTIDE SEQUENCE [LARGE SCALE GENOMIC DNA]</scope>
    <source>
        <strain evidence="2 3">CGMCC 1.10972</strain>
    </source>
</reference>
<gene>
    <name evidence="2" type="ORF">SAMN06297251_11714</name>
</gene>
<evidence type="ECO:0000313" key="3">
    <source>
        <dbReference type="Proteomes" id="UP000192656"/>
    </source>
</evidence>
<organism evidence="2 3">
    <name type="scientific">Fulvimarina manganoxydans</name>
    <dbReference type="NCBI Taxonomy" id="937218"/>
    <lineage>
        <taxon>Bacteria</taxon>
        <taxon>Pseudomonadati</taxon>
        <taxon>Pseudomonadota</taxon>
        <taxon>Alphaproteobacteria</taxon>
        <taxon>Hyphomicrobiales</taxon>
        <taxon>Aurantimonadaceae</taxon>
        <taxon>Fulvimarina</taxon>
    </lineage>
</organism>
<name>A0A1W2DQS2_9HYPH</name>
<feature type="compositionally biased region" description="Basic and acidic residues" evidence="1">
    <location>
        <begin position="124"/>
        <end position="136"/>
    </location>
</feature>
<protein>
    <submittedName>
        <fullName evidence="2">Uncharacterized protein</fullName>
    </submittedName>
</protein>